<dbReference type="OrthoDB" id="2018517at2759"/>
<comment type="caution">
    <text evidence="1">The sequence shown here is derived from an EMBL/GenBank/DDBJ whole genome shotgun (WGS) entry which is preliminary data.</text>
</comment>
<proteinExistence type="predicted"/>
<dbReference type="AlphaFoldDB" id="A0A9Q0QS05"/>
<dbReference type="PANTHER" id="PTHR36008">
    <property type="entry name" value="OS09G0478400 PROTEIN"/>
    <property type="match status" value="1"/>
</dbReference>
<protein>
    <submittedName>
        <fullName evidence="1">Uncharacterized protein</fullName>
    </submittedName>
</protein>
<reference evidence="1" key="1">
    <citation type="journal article" date="2023" name="Plant J.">
        <title>The genome of the king protea, Protea cynaroides.</title>
        <authorList>
            <person name="Chang J."/>
            <person name="Duong T.A."/>
            <person name="Schoeman C."/>
            <person name="Ma X."/>
            <person name="Roodt D."/>
            <person name="Barker N."/>
            <person name="Li Z."/>
            <person name="Van de Peer Y."/>
            <person name="Mizrachi E."/>
        </authorList>
    </citation>
    <scope>NUCLEOTIDE SEQUENCE</scope>
    <source>
        <tissue evidence="1">Young leaves</tissue>
    </source>
</reference>
<name>A0A9Q0QS05_9MAGN</name>
<keyword evidence="2" id="KW-1185">Reference proteome</keyword>
<evidence type="ECO:0000313" key="1">
    <source>
        <dbReference type="EMBL" id="KAJ4969718.1"/>
    </source>
</evidence>
<gene>
    <name evidence="1" type="ORF">NE237_002817</name>
</gene>
<evidence type="ECO:0000313" key="2">
    <source>
        <dbReference type="Proteomes" id="UP001141806"/>
    </source>
</evidence>
<organism evidence="1 2">
    <name type="scientific">Protea cynaroides</name>
    <dbReference type="NCBI Taxonomy" id="273540"/>
    <lineage>
        <taxon>Eukaryota</taxon>
        <taxon>Viridiplantae</taxon>
        <taxon>Streptophyta</taxon>
        <taxon>Embryophyta</taxon>
        <taxon>Tracheophyta</taxon>
        <taxon>Spermatophyta</taxon>
        <taxon>Magnoliopsida</taxon>
        <taxon>Proteales</taxon>
        <taxon>Proteaceae</taxon>
        <taxon>Protea</taxon>
    </lineage>
</organism>
<dbReference type="EMBL" id="JAMYWD010000005">
    <property type="protein sequence ID" value="KAJ4969718.1"/>
    <property type="molecule type" value="Genomic_DNA"/>
</dbReference>
<dbReference type="PANTHER" id="PTHR36008:SF1">
    <property type="entry name" value="OS09G0478400 PROTEIN"/>
    <property type="match status" value="1"/>
</dbReference>
<dbReference type="Proteomes" id="UP001141806">
    <property type="component" value="Unassembled WGS sequence"/>
</dbReference>
<accession>A0A9Q0QS05</accession>
<sequence length="221" mass="25686">MELLDAMNMSYCNRYLKRRNQICRLPAPARIDTLDFDSLSLSCPCFSFLMKGIRGMLFKPWISVPTWSMNRPSETLKRKVAEMEKLRKKKRDLKKDEFFVETPESKAFLDTMTMPMVLTAVACALFAKILMMYDESKSQERIERKIQKAPPGQGTVRMLSREEWEEIQEVRPRTPFESKLARPNARIRTGEPLHMDDVKDWTIDVLTDALTRVEETVGGAK</sequence>